<feature type="region of interest" description="Disordered" evidence="1">
    <location>
        <begin position="1"/>
        <end position="61"/>
    </location>
</feature>
<dbReference type="Proteomes" id="UP000265703">
    <property type="component" value="Unassembled WGS sequence"/>
</dbReference>
<comment type="caution">
    <text evidence="3">The sequence shown here is derived from an EMBL/GenBank/DDBJ whole genome shotgun (WGS) entry which is preliminary data.</text>
</comment>
<dbReference type="EMBL" id="QKYT01000101">
    <property type="protein sequence ID" value="RIA93568.1"/>
    <property type="molecule type" value="Genomic_DNA"/>
</dbReference>
<accession>A0A397T5M3</accession>
<feature type="transmembrane region" description="Helical" evidence="2">
    <location>
        <begin position="134"/>
        <end position="154"/>
    </location>
</feature>
<keyword evidence="2" id="KW-0472">Membrane</keyword>
<organism evidence="3 4">
    <name type="scientific">Glomus cerebriforme</name>
    <dbReference type="NCBI Taxonomy" id="658196"/>
    <lineage>
        <taxon>Eukaryota</taxon>
        <taxon>Fungi</taxon>
        <taxon>Fungi incertae sedis</taxon>
        <taxon>Mucoromycota</taxon>
        <taxon>Glomeromycotina</taxon>
        <taxon>Glomeromycetes</taxon>
        <taxon>Glomerales</taxon>
        <taxon>Glomeraceae</taxon>
        <taxon>Glomus</taxon>
    </lineage>
</organism>
<feature type="compositionally biased region" description="Basic and acidic residues" evidence="1">
    <location>
        <begin position="49"/>
        <end position="61"/>
    </location>
</feature>
<keyword evidence="2" id="KW-0812">Transmembrane</keyword>
<protein>
    <submittedName>
        <fullName evidence="3">Uncharacterized protein</fullName>
    </submittedName>
</protein>
<keyword evidence="4" id="KW-1185">Reference proteome</keyword>
<evidence type="ECO:0000256" key="1">
    <source>
        <dbReference type="SAM" id="MobiDB-lite"/>
    </source>
</evidence>
<feature type="compositionally biased region" description="Basic and acidic residues" evidence="1">
    <location>
        <begin position="22"/>
        <end position="38"/>
    </location>
</feature>
<sequence>MEKMEKSNKDKSHSKNNNNPKEQSKMEKSSLEQSEKQKKSGRSHHKRKPDSERDKQKAELERSGNELKKLLAQFGTKAKVADDIDRDTTALRDNIVELMTKARSKSINSTKPAAPQHNETTSTSPTTLANLFSIIWNNLMSLVALILRPIQVLYQSYEQLYCSINWYFFLSCILLLELSIIALIWK</sequence>
<keyword evidence="2" id="KW-1133">Transmembrane helix</keyword>
<feature type="compositionally biased region" description="Basic and acidic residues" evidence="1">
    <location>
        <begin position="1"/>
        <end position="13"/>
    </location>
</feature>
<evidence type="ECO:0000313" key="4">
    <source>
        <dbReference type="Proteomes" id="UP000265703"/>
    </source>
</evidence>
<feature type="compositionally biased region" description="Basic residues" evidence="1">
    <location>
        <begin position="39"/>
        <end position="48"/>
    </location>
</feature>
<gene>
    <name evidence="3" type="ORF">C1645_6985</name>
</gene>
<dbReference type="AlphaFoldDB" id="A0A397T5M3"/>
<evidence type="ECO:0000313" key="3">
    <source>
        <dbReference type="EMBL" id="RIA93568.1"/>
    </source>
</evidence>
<evidence type="ECO:0000256" key="2">
    <source>
        <dbReference type="SAM" id="Phobius"/>
    </source>
</evidence>
<reference evidence="3 4" key="1">
    <citation type="submission" date="2018-06" db="EMBL/GenBank/DDBJ databases">
        <title>Comparative genomics reveals the genomic features of Rhizophagus irregularis, R. cerebriforme, R. diaphanum and Gigaspora rosea, and their symbiotic lifestyle signature.</title>
        <authorList>
            <person name="Morin E."/>
            <person name="San Clemente H."/>
            <person name="Chen E.C.H."/>
            <person name="De La Providencia I."/>
            <person name="Hainaut M."/>
            <person name="Kuo A."/>
            <person name="Kohler A."/>
            <person name="Murat C."/>
            <person name="Tang N."/>
            <person name="Roy S."/>
            <person name="Loubradou J."/>
            <person name="Henrissat B."/>
            <person name="Grigoriev I.V."/>
            <person name="Corradi N."/>
            <person name="Roux C."/>
            <person name="Martin F.M."/>
        </authorList>
    </citation>
    <scope>NUCLEOTIDE SEQUENCE [LARGE SCALE GENOMIC DNA]</scope>
    <source>
        <strain evidence="3 4">DAOM 227022</strain>
    </source>
</reference>
<proteinExistence type="predicted"/>
<dbReference type="OrthoDB" id="2425483at2759"/>
<feature type="transmembrane region" description="Helical" evidence="2">
    <location>
        <begin position="166"/>
        <end position="185"/>
    </location>
</feature>
<name>A0A397T5M3_9GLOM</name>